<reference evidence="3 4" key="1">
    <citation type="submission" date="2017-05" db="EMBL/GenBank/DDBJ databases">
        <title>Chromobacterium violaceum GHPS1 isolated from Hydrocarbon polluted soil in French Guiana display an awesome secondary metabolite arsenal and a battery of drug and heavy-metal-resistance and detoxification of xenobiotics proteins.</title>
        <authorList>
            <person name="Belbahri L."/>
        </authorList>
    </citation>
    <scope>NUCLEOTIDE SEQUENCE [LARGE SCALE GENOMIC DNA]</scope>
    <source>
        <strain evidence="3 4">GHPS1</strain>
    </source>
</reference>
<dbReference type="Proteomes" id="UP000196342">
    <property type="component" value="Unassembled WGS sequence"/>
</dbReference>
<dbReference type="EMBL" id="NHOO01000007">
    <property type="protein sequence ID" value="OVE48309.1"/>
    <property type="molecule type" value="Genomic_DNA"/>
</dbReference>
<feature type="transmembrane region" description="Helical" evidence="2">
    <location>
        <begin position="12"/>
        <end position="29"/>
    </location>
</feature>
<dbReference type="OMA" id="HETHEHT"/>
<feature type="transmembrane region" description="Helical" evidence="2">
    <location>
        <begin position="35"/>
        <end position="54"/>
    </location>
</feature>
<feature type="region of interest" description="Disordered" evidence="1">
    <location>
        <begin position="58"/>
        <end position="81"/>
    </location>
</feature>
<evidence type="ECO:0000256" key="2">
    <source>
        <dbReference type="SAM" id="Phobius"/>
    </source>
</evidence>
<protein>
    <recommendedName>
        <fullName evidence="5">DUF2933 domain-containing protein</fullName>
    </recommendedName>
</protein>
<keyword evidence="2" id="KW-1133">Transmembrane helix</keyword>
<dbReference type="Pfam" id="PF11666">
    <property type="entry name" value="DUF2933"/>
    <property type="match status" value="1"/>
</dbReference>
<evidence type="ECO:0000313" key="4">
    <source>
        <dbReference type="Proteomes" id="UP000196342"/>
    </source>
</evidence>
<sequence length="81" mass="9342">MHDHHHEPPAKFRWVFWGFAAVAAFFLLAEHTAHVLGALPYLLLLACPLMHLFMHHGGHAHHHHHDSPDDKEDDHDQGRQP</sequence>
<keyword evidence="4" id="KW-1185">Reference proteome</keyword>
<dbReference type="InterPro" id="IPR021682">
    <property type="entry name" value="DUF2933"/>
</dbReference>
<dbReference type="RefSeq" id="WP_011136762.1">
    <property type="nucleotide sequence ID" value="NZ_JABXOB010000008.1"/>
</dbReference>
<evidence type="ECO:0008006" key="5">
    <source>
        <dbReference type="Google" id="ProtNLM"/>
    </source>
</evidence>
<keyword evidence="2" id="KW-0472">Membrane</keyword>
<accession>A0A202BA42</accession>
<keyword evidence="2" id="KW-0812">Transmembrane</keyword>
<dbReference type="AlphaFoldDB" id="A0A202BA42"/>
<evidence type="ECO:0000313" key="3">
    <source>
        <dbReference type="EMBL" id="OVE48309.1"/>
    </source>
</evidence>
<gene>
    <name evidence="3" type="ORF">CBW21_10150</name>
</gene>
<proteinExistence type="predicted"/>
<evidence type="ECO:0000256" key="1">
    <source>
        <dbReference type="SAM" id="MobiDB-lite"/>
    </source>
</evidence>
<name>A0A202BA42_CHRVL</name>
<organism evidence="3 4">
    <name type="scientific">Chromobacterium violaceum</name>
    <dbReference type="NCBI Taxonomy" id="536"/>
    <lineage>
        <taxon>Bacteria</taxon>
        <taxon>Pseudomonadati</taxon>
        <taxon>Pseudomonadota</taxon>
        <taxon>Betaproteobacteria</taxon>
        <taxon>Neisseriales</taxon>
        <taxon>Chromobacteriaceae</taxon>
        <taxon>Chromobacterium</taxon>
    </lineage>
</organism>
<comment type="caution">
    <text evidence="3">The sequence shown here is derived from an EMBL/GenBank/DDBJ whole genome shotgun (WGS) entry which is preliminary data.</text>
</comment>